<evidence type="ECO:0008006" key="4">
    <source>
        <dbReference type="Google" id="ProtNLM"/>
    </source>
</evidence>
<dbReference type="SUPFAM" id="SSF50965">
    <property type="entry name" value="Galactose oxidase, central domain"/>
    <property type="match status" value="1"/>
</dbReference>
<dbReference type="InterPro" id="IPR011043">
    <property type="entry name" value="Gal_Oxase/kelch_b-propeller"/>
</dbReference>
<keyword evidence="1" id="KW-0732">Signal</keyword>
<keyword evidence="3" id="KW-1185">Reference proteome</keyword>
<gene>
    <name evidence="2" type="ORF">ACFQZM_34230</name>
</gene>
<name>A0ABW2XVP8_9ACTN</name>
<feature type="signal peptide" evidence="1">
    <location>
        <begin position="1"/>
        <end position="25"/>
    </location>
</feature>
<sequence length="370" mass="37683">MRSTIWLGTAVLAAALVLPAGAARAAGAWTASPATGVSGPVSSHGDTDAWALGSPGFAHWNGTSWQQVPAPAGRGTVLAISAGGPAGTWAVGKAAGSGYRVSSPQIERWDGSAWSIVPSPAISARNAALHGVAAVGPADAWAVGTDGRRALVEHWDGTAWSRVAVPEEGAPFSSRLAAVSARSATDVWAVGTHSNDAPQPDSLYALHYDGSAWSVVPMAQTGSQTNSDSPVATGAVAVAANDVWAVGYRSGFGTPVTLTEHWDGSRWTIVPSPYDHLPPSANSIASGSLAAVTARSSHEVWAGGSSFTFTDGDPAGVYHALLIRWDGTRWTEEPAPTTGTYNAVQGISTTLGGGVVWATNAGTPNLLVHP</sequence>
<reference evidence="3" key="1">
    <citation type="journal article" date="2019" name="Int. J. Syst. Evol. Microbiol.">
        <title>The Global Catalogue of Microorganisms (GCM) 10K type strain sequencing project: providing services to taxonomists for standard genome sequencing and annotation.</title>
        <authorList>
            <consortium name="The Broad Institute Genomics Platform"/>
            <consortium name="The Broad Institute Genome Sequencing Center for Infectious Disease"/>
            <person name="Wu L."/>
            <person name="Ma J."/>
        </authorList>
    </citation>
    <scope>NUCLEOTIDE SEQUENCE [LARGE SCALE GENOMIC DNA]</scope>
    <source>
        <strain evidence="3">JCM 9371</strain>
    </source>
</reference>
<proteinExistence type="predicted"/>
<evidence type="ECO:0000313" key="2">
    <source>
        <dbReference type="EMBL" id="MFD0689588.1"/>
    </source>
</evidence>
<protein>
    <recommendedName>
        <fullName evidence="4">Secreted protein</fullName>
    </recommendedName>
</protein>
<dbReference type="EMBL" id="JBHTGP010000017">
    <property type="protein sequence ID" value="MFD0689588.1"/>
    <property type="molecule type" value="Genomic_DNA"/>
</dbReference>
<dbReference type="RefSeq" id="WP_131760943.1">
    <property type="nucleotide sequence ID" value="NZ_CAACUY010000138.1"/>
</dbReference>
<evidence type="ECO:0000313" key="3">
    <source>
        <dbReference type="Proteomes" id="UP001597063"/>
    </source>
</evidence>
<dbReference type="Proteomes" id="UP001597063">
    <property type="component" value="Unassembled WGS sequence"/>
</dbReference>
<evidence type="ECO:0000256" key="1">
    <source>
        <dbReference type="SAM" id="SignalP"/>
    </source>
</evidence>
<accession>A0ABW2XVP8</accession>
<comment type="caution">
    <text evidence="2">The sequence shown here is derived from an EMBL/GenBank/DDBJ whole genome shotgun (WGS) entry which is preliminary data.</text>
</comment>
<organism evidence="2 3">
    <name type="scientific">Actinomadura fibrosa</name>
    <dbReference type="NCBI Taxonomy" id="111802"/>
    <lineage>
        <taxon>Bacteria</taxon>
        <taxon>Bacillati</taxon>
        <taxon>Actinomycetota</taxon>
        <taxon>Actinomycetes</taxon>
        <taxon>Streptosporangiales</taxon>
        <taxon>Thermomonosporaceae</taxon>
        <taxon>Actinomadura</taxon>
    </lineage>
</organism>
<feature type="chain" id="PRO_5045889831" description="Secreted protein" evidence="1">
    <location>
        <begin position="26"/>
        <end position="370"/>
    </location>
</feature>